<organism evidence="1">
    <name type="scientific">hydrothermal vent metagenome</name>
    <dbReference type="NCBI Taxonomy" id="652676"/>
    <lineage>
        <taxon>unclassified sequences</taxon>
        <taxon>metagenomes</taxon>
        <taxon>ecological metagenomes</taxon>
    </lineage>
</organism>
<dbReference type="EMBL" id="FPHK01000005">
    <property type="protein sequence ID" value="SFV52837.1"/>
    <property type="molecule type" value="Genomic_DNA"/>
</dbReference>
<evidence type="ECO:0000313" key="1">
    <source>
        <dbReference type="EMBL" id="SFV52837.1"/>
    </source>
</evidence>
<protein>
    <submittedName>
        <fullName evidence="1">Uncharacterized protein</fullName>
    </submittedName>
</protein>
<proteinExistence type="predicted"/>
<dbReference type="AlphaFoldDB" id="A0A1W1BH57"/>
<sequence>MIKKWLRKYFSIVFVFAMLLGSMHHHNDLKQHNDCQICTIQSNLSHADTPVDTLYIQDIILQAQTPITALSNLIASAAQIRLTARAPPQFS</sequence>
<gene>
    <name evidence="1" type="ORF">MNB_SM-6-346</name>
</gene>
<name>A0A1W1BH57_9ZZZZ</name>
<accession>A0A1W1BH57</accession>
<reference evidence="1" key="1">
    <citation type="submission" date="2016-10" db="EMBL/GenBank/DDBJ databases">
        <authorList>
            <person name="de Groot N.N."/>
        </authorList>
    </citation>
    <scope>NUCLEOTIDE SEQUENCE</scope>
</reference>